<dbReference type="SUPFAM" id="SSF143422">
    <property type="entry name" value="Transposase IS200-like"/>
    <property type="match status" value="1"/>
</dbReference>
<reference evidence="3 4" key="1">
    <citation type="submission" date="2019-01" db="EMBL/GenBank/DDBJ databases">
        <title>Pseudoxanthomonas composti sp. nov., isolated from compost.</title>
        <authorList>
            <person name="Yang G."/>
        </authorList>
    </citation>
    <scope>NUCLEOTIDE SEQUENCE [LARGE SCALE GENOMIC DNA]</scope>
    <source>
        <strain evidence="3 4">GSS15</strain>
    </source>
</reference>
<feature type="region of interest" description="Disordered" evidence="1">
    <location>
        <begin position="214"/>
        <end position="237"/>
    </location>
</feature>
<evidence type="ECO:0000313" key="4">
    <source>
        <dbReference type="Proteomes" id="UP000289784"/>
    </source>
</evidence>
<dbReference type="Pfam" id="PF01797">
    <property type="entry name" value="Y1_Tnp"/>
    <property type="match status" value="1"/>
</dbReference>
<dbReference type="OrthoDB" id="9814067at2"/>
<dbReference type="SMART" id="SM01321">
    <property type="entry name" value="Y1_Tnp"/>
    <property type="match status" value="1"/>
</dbReference>
<evidence type="ECO:0000259" key="2">
    <source>
        <dbReference type="SMART" id="SM01321"/>
    </source>
</evidence>
<proteinExistence type="predicted"/>
<name>A0A4Q1JY15_9GAMM</name>
<dbReference type="InterPro" id="IPR002686">
    <property type="entry name" value="Transposase_17"/>
</dbReference>
<dbReference type="GO" id="GO:0006313">
    <property type="term" value="P:DNA transposition"/>
    <property type="evidence" value="ECO:0007669"/>
    <property type="project" value="InterPro"/>
</dbReference>
<sequence length="237" mass="27157">MPRQPRLDLPGVPQHLVQRGNDRQRCFFAEIDRIRYLQDLRELSRKLDIAVHAYVLMSNHVHLLVTSQRTGAISTLMQSMGRRYVRYINDRYARTGTLWEGRYKSCPVQDETYLLRCYRYIELNPVRAGMVADPADYRWSSHAGNALGMADALIQPHPRYTAIATSEARAAIYRRFVLDAIEPSETESIRLTLQRQHALGDNHFRDAIARQLGRRAGPAERVGRPLQASGTSRKTAL</sequence>
<dbReference type="AlphaFoldDB" id="A0A4Q1JY15"/>
<keyword evidence="4" id="KW-1185">Reference proteome</keyword>
<feature type="domain" description="Transposase IS200-like" evidence="2">
    <location>
        <begin position="9"/>
        <end position="124"/>
    </location>
</feature>
<dbReference type="PANTHER" id="PTHR34322:SF2">
    <property type="entry name" value="TRANSPOSASE IS200-LIKE DOMAIN-CONTAINING PROTEIN"/>
    <property type="match status" value="1"/>
</dbReference>
<comment type="caution">
    <text evidence="3">The sequence shown here is derived from an EMBL/GenBank/DDBJ whole genome shotgun (WGS) entry which is preliminary data.</text>
</comment>
<dbReference type="EMBL" id="SAWZ01000003">
    <property type="protein sequence ID" value="RXR06569.1"/>
    <property type="molecule type" value="Genomic_DNA"/>
</dbReference>
<dbReference type="InterPro" id="IPR036515">
    <property type="entry name" value="Transposase_17_sf"/>
</dbReference>
<dbReference type="RefSeq" id="WP_129470676.1">
    <property type="nucleotide sequence ID" value="NZ_SAWZ01000003.1"/>
</dbReference>
<accession>A0A4Q1JY15</accession>
<feature type="compositionally biased region" description="Polar residues" evidence="1">
    <location>
        <begin position="228"/>
        <end position="237"/>
    </location>
</feature>
<gene>
    <name evidence="3" type="ORF">EPA99_07990</name>
</gene>
<evidence type="ECO:0000256" key="1">
    <source>
        <dbReference type="SAM" id="MobiDB-lite"/>
    </source>
</evidence>
<organism evidence="3 4">
    <name type="scientific">Pseudoxanthomonas composti</name>
    <dbReference type="NCBI Taxonomy" id="2137479"/>
    <lineage>
        <taxon>Bacteria</taxon>
        <taxon>Pseudomonadati</taxon>
        <taxon>Pseudomonadota</taxon>
        <taxon>Gammaproteobacteria</taxon>
        <taxon>Lysobacterales</taxon>
        <taxon>Lysobacteraceae</taxon>
        <taxon>Pseudoxanthomonas</taxon>
    </lineage>
</organism>
<evidence type="ECO:0000313" key="3">
    <source>
        <dbReference type="EMBL" id="RXR06569.1"/>
    </source>
</evidence>
<dbReference type="Proteomes" id="UP000289784">
    <property type="component" value="Unassembled WGS sequence"/>
</dbReference>
<dbReference type="GO" id="GO:0004803">
    <property type="term" value="F:transposase activity"/>
    <property type="evidence" value="ECO:0007669"/>
    <property type="project" value="InterPro"/>
</dbReference>
<protein>
    <submittedName>
        <fullName evidence="3">Transposase</fullName>
    </submittedName>
</protein>
<dbReference type="GO" id="GO:0003677">
    <property type="term" value="F:DNA binding"/>
    <property type="evidence" value="ECO:0007669"/>
    <property type="project" value="InterPro"/>
</dbReference>
<dbReference type="Gene3D" id="3.30.70.1290">
    <property type="entry name" value="Transposase IS200-like"/>
    <property type="match status" value="1"/>
</dbReference>
<dbReference type="PANTHER" id="PTHR34322">
    <property type="entry name" value="TRANSPOSASE, Y1_TNP DOMAIN-CONTAINING"/>
    <property type="match status" value="1"/>
</dbReference>